<dbReference type="FunFam" id="2.160.20.10:FF:000013">
    <property type="entry name" value="Pectinesterase"/>
    <property type="match status" value="1"/>
</dbReference>
<dbReference type="Gene3D" id="2.160.20.10">
    <property type="entry name" value="Single-stranded right-handed beta-helix, Pectin lyase-like"/>
    <property type="match status" value="1"/>
</dbReference>
<comment type="similarity">
    <text evidence="3">Belongs to the pectinesterase family.</text>
</comment>
<evidence type="ECO:0000256" key="2">
    <source>
        <dbReference type="ARBA" id="ARBA00005184"/>
    </source>
</evidence>
<evidence type="ECO:0000256" key="9">
    <source>
        <dbReference type="ARBA" id="ARBA00047928"/>
    </source>
</evidence>
<evidence type="ECO:0000256" key="4">
    <source>
        <dbReference type="ARBA" id="ARBA00013229"/>
    </source>
</evidence>
<evidence type="ECO:0000256" key="12">
    <source>
        <dbReference type="RuleBase" id="RU000589"/>
    </source>
</evidence>
<dbReference type="InterPro" id="IPR000070">
    <property type="entry name" value="Pectinesterase_cat"/>
</dbReference>
<evidence type="ECO:0000313" key="14">
    <source>
        <dbReference type="EMBL" id="GAA0169049.1"/>
    </source>
</evidence>
<dbReference type="InterPro" id="IPR033131">
    <property type="entry name" value="Pectinesterase_Asp_AS"/>
</dbReference>
<evidence type="ECO:0000256" key="3">
    <source>
        <dbReference type="ARBA" id="ARBA00008891"/>
    </source>
</evidence>
<comment type="pathway">
    <text evidence="2 12">Glycan metabolism; pectin degradation; 2-dehydro-3-deoxy-D-gluconate from pectin: step 1/5.</text>
</comment>
<evidence type="ECO:0000259" key="13">
    <source>
        <dbReference type="Pfam" id="PF01095"/>
    </source>
</evidence>
<dbReference type="EC" id="3.1.1.11" evidence="4 12"/>
<evidence type="ECO:0000256" key="7">
    <source>
        <dbReference type="ARBA" id="ARBA00023085"/>
    </source>
</evidence>
<protein>
    <recommendedName>
        <fullName evidence="4 12">Pectinesterase</fullName>
        <ecNumber evidence="4 12">3.1.1.11</ecNumber>
    </recommendedName>
</protein>
<feature type="signal peptide" evidence="12">
    <location>
        <begin position="1"/>
        <end position="25"/>
    </location>
</feature>
<dbReference type="Pfam" id="PF01095">
    <property type="entry name" value="Pectinesterase"/>
    <property type="match status" value="1"/>
</dbReference>
<comment type="caution">
    <text evidence="14">The sequence shown here is derived from an EMBL/GenBank/DDBJ whole genome shotgun (WGS) entry which is preliminary data.</text>
</comment>
<dbReference type="GO" id="GO:0045490">
    <property type="term" value="P:pectin catabolic process"/>
    <property type="evidence" value="ECO:0007669"/>
    <property type="project" value="UniProtKB-UniRule"/>
</dbReference>
<comment type="function">
    <text evidence="10">Acts in the modification of cell walls via demethylesterification of cell wall pectin.</text>
</comment>
<keyword evidence="8" id="KW-0325">Glycoprotein</keyword>
<dbReference type="GO" id="GO:0005576">
    <property type="term" value="C:extracellular region"/>
    <property type="evidence" value="ECO:0007669"/>
    <property type="project" value="UniProtKB-SubCell"/>
</dbReference>
<evidence type="ECO:0000256" key="6">
    <source>
        <dbReference type="ARBA" id="ARBA00022801"/>
    </source>
</evidence>
<evidence type="ECO:0000256" key="11">
    <source>
        <dbReference type="PROSITE-ProRule" id="PRU10040"/>
    </source>
</evidence>
<dbReference type="PROSITE" id="PS00503">
    <property type="entry name" value="PECTINESTERASE_2"/>
    <property type="match status" value="1"/>
</dbReference>
<keyword evidence="12" id="KW-0732">Signal</keyword>
<sequence length="323" mass="36350">MSPFKFCNYSSIIVALLLSFASSNAQVVMYVDPSGNGQFSTIQSAINSVPSNNKNWIYINMKEGVYKEQVKIPYDKPFIYLRGQNKGKTMVVWDAHQGIDKSATFISEADNILVRSITFMNSYNYPLGENKNPLKQAPAAMIQGDKCAFYDCDFMGIQDTLWDVSGRHLFKFCTIQGAVDFIFGNGRSIYEGCTLSVVAESVDVTGFITAQGRGSSHEDSGFVFKDCQIIGRGKTFLGRPWRPYARVIFYNSYMSGIITPKGWDPWRTQQTNTITFVESNCHGPGANSARRVKWMKSLSQVELELFTSLSFIDDHGWLKTIKF</sequence>
<dbReference type="GO" id="GO:0042545">
    <property type="term" value="P:cell wall modification"/>
    <property type="evidence" value="ECO:0007669"/>
    <property type="project" value="UniProtKB-UniRule"/>
</dbReference>
<keyword evidence="6 12" id="KW-0378">Hydrolase</keyword>
<keyword evidence="15" id="KW-1185">Reference proteome</keyword>
<evidence type="ECO:0000256" key="1">
    <source>
        <dbReference type="ARBA" id="ARBA00004613"/>
    </source>
</evidence>
<feature type="chain" id="PRO_5043101795" description="Pectinesterase" evidence="12">
    <location>
        <begin position="26"/>
        <end position="323"/>
    </location>
</feature>
<evidence type="ECO:0000256" key="10">
    <source>
        <dbReference type="ARBA" id="ARBA00057335"/>
    </source>
</evidence>
<feature type="active site" evidence="11">
    <location>
        <position position="180"/>
    </location>
</feature>
<proteinExistence type="inferred from homology"/>
<dbReference type="PANTHER" id="PTHR31321">
    <property type="entry name" value="ACYL-COA THIOESTER HYDROLASE YBHC-RELATED"/>
    <property type="match status" value="1"/>
</dbReference>
<gene>
    <name evidence="14" type="ORF">LIER_23613</name>
</gene>
<accession>A0AAV3QYD9</accession>
<evidence type="ECO:0000256" key="5">
    <source>
        <dbReference type="ARBA" id="ARBA00022525"/>
    </source>
</evidence>
<dbReference type="InterPro" id="IPR011050">
    <property type="entry name" value="Pectin_lyase_fold/virulence"/>
</dbReference>
<dbReference type="PANTHER" id="PTHR31321:SF76">
    <property type="entry name" value="PECTINESTERASE 10-RELATED"/>
    <property type="match status" value="1"/>
</dbReference>
<keyword evidence="7 12" id="KW-0063">Aspartyl esterase</keyword>
<organism evidence="14 15">
    <name type="scientific">Lithospermum erythrorhizon</name>
    <name type="common">Purple gromwell</name>
    <name type="synonym">Lithospermum officinale var. erythrorhizon</name>
    <dbReference type="NCBI Taxonomy" id="34254"/>
    <lineage>
        <taxon>Eukaryota</taxon>
        <taxon>Viridiplantae</taxon>
        <taxon>Streptophyta</taxon>
        <taxon>Embryophyta</taxon>
        <taxon>Tracheophyta</taxon>
        <taxon>Spermatophyta</taxon>
        <taxon>Magnoliopsida</taxon>
        <taxon>eudicotyledons</taxon>
        <taxon>Gunneridae</taxon>
        <taxon>Pentapetalae</taxon>
        <taxon>asterids</taxon>
        <taxon>lamiids</taxon>
        <taxon>Boraginales</taxon>
        <taxon>Boraginaceae</taxon>
        <taxon>Boraginoideae</taxon>
        <taxon>Lithospermeae</taxon>
        <taxon>Lithospermum</taxon>
    </lineage>
</organism>
<dbReference type="Proteomes" id="UP001454036">
    <property type="component" value="Unassembled WGS sequence"/>
</dbReference>
<dbReference type="InterPro" id="IPR012334">
    <property type="entry name" value="Pectin_lyas_fold"/>
</dbReference>
<reference evidence="14 15" key="1">
    <citation type="submission" date="2024-01" db="EMBL/GenBank/DDBJ databases">
        <title>The complete chloroplast genome sequence of Lithospermum erythrorhizon: insights into the phylogenetic relationship among Boraginaceae species and the maternal lineages of purple gromwells.</title>
        <authorList>
            <person name="Okada T."/>
            <person name="Watanabe K."/>
        </authorList>
    </citation>
    <scope>NUCLEOTIDE SEQUENCE [LARGE SCALE GENOMIC DNA]</scope>
</reference>
<dbReference type="SUPFAM" id="SSF51126">
    <property type="entry name" value="Pectin lyase-like"/>
    <property type="match status" value="1"/>
</dbReference>
<comment type="catalytic activity">
    <reaction evidence="9 12">
        <text>[(1-&gt;4)-alpha-D-galacturonosyl methyl ester](n) + n H2O = [(1-&gt;4)-alpha-D-galacturonosyl](n) + n methanol + n H(+)</text>
        <dbReference type="Rhea" id="RHEA:22380"/>
        <dbReference type="Rhea" id="RHEA-COMP:14570"/>
        <dbReference type="Rhea" id="RHEA-COMP:14573"/>
        <dbReference type="ChEBI" id="CHEBI:15377"/>
        <dbReference type="ChEBI" id="CHEBI:15378"/>
        <dbReference type="ChEBI" id="CHEBI:17790"/>
        <dbReference type="ChEBI" id="CHEBI:140522"/>
        <dbReference type="ChEBI" id="CHEBI:140523"/>
        <dbReference type="EC" id="3.1.1.11"/>
    </reaction>
</comment>
<name>A0AAV3QYD9_LITER</name>
<evidence type="ECO:0000313" key="15">
    <source>
        <dbReference type="Proteomes" id="UP001454036"/>
    </source>
</evidence>
<feature type="domain" description="Pectinesterase catalytic" evidence="13">
    <location>
        <begin position="31"/>
        <end position="314"/>
    </location>
</feature>
<dbReference type="GO" id="GO:0030599">
    <property type="term" value="F:pectinesterase activity"/>
    <property type="evidence" value="ECO:0007669"/>
    <property type="project" value="UniProtKB-UniRule"/>
</dbReference>
<dbReference type="AlphaFoldDB" id="A0AAV3QYD9"/>
<comment type="subcellular location">
    <subcellularLocation>
        <location evidence="1">Secreted</location>
    </subcellularLocation>
</comment>
<keyword evidence="5" id="KW-0964">Secreted</keyword>
<dbReference type="EMBL" id="BAABME010006692">
    <property type="protein sequence ID" value="GAA0169049.1"/>
    <property type="molecule type" value="Genomic_DNA"/>
</dbReference>
<evidence type="ECO:0000256" key="8">
    <source>
        <dbReference type="ARBA" id="ARBA00023180"/>
    </source>
</evidence>